<dbReference type="HOGENOM" id="CLU_2624212_0_0_1"/>
<dbReference type="CTD" id="8582372"/>
<dbReference type="EMBL" id="HE601190">
    <property type="protein sequence ID" value="CAP37310.1"/>
    <property type="molecule type" value="Genomic_DNA"/>
</dbReference>
<name>A8XXG4_CAEBR</name>
<gene>
    <name evidence="1" type="ORF">CBG20285</name>
    <name evidence="1" type="ORF">CBG_20285</name>
</gene>
<evidence type="ECO:0000313" key="1">
    <source>
        <dbReference type="EMBL" id="CAP37310.1"/>
    </source>
</evidence>
<evidence type="ECO:0000313" key="2">
    <source>
        <dbReference type="Proteomes" id="UP000008549"/>
    </source>
</evidence>
<dbReference type="InParanoid" id="A8XXG4"/>
<keyword evidence="2" id="KW-1185">Reference proteome</keyword>
<protein>
    <submittedName>
        <fullName evidence="1">Protein CBG20285</fullName>
    </submittedName>
</protein>
<dbReference type="Proteomes" id="UP000008549">
    <property type="component" value="Unassembled WGS sequence"/>
</dbReference>
<dbReference type="AlphaFoldDB" id="A8XXG4"/>
<dbReference type="PANTHER" id="PTHR36937">
    <property type="entry name" value="PROTEIN CBG20935-RELATED"/>
    <property type="match status" value="1"/>
</dbReference>
<reference evidence="1 2" key="1">
    <citation type="journal article" date="2003" name="PLoS Biol.">
        <title>The genome sequence of Caenorhabditis briggsae: a platform for comparative genomics.</title>
        <authorList>
            <person name="Stein L.D."/>
            <person name="Bao Z."/>
            <person name="Blasiar D."/>
            <person name="Blumenthal T."/>
            <person name="Brent M.R."/>
            <person name="Chen N."/>
            <person name="Chinwalla A."/>
            <person name="Clarke L."/>
            <person name="Clee C."/>
            <person name="Coghlan A."/>
            <person name="Coulson A."/>
            <person name="D'Eustachio P."/>
            <person name="Fitch D.H."/>
            <person name="Fulton L.A."/>
            <person name="Fulton R.E."/>
            <person name="Griffiths-Jones S."/>
            <person name="Harris T.W."/>
            <person name="Hillier L.W."/>
            <person name="Kamath R."/>
            <person name="Kuwabara P.E."/>
            <person name="Mardis E.R."/>
            <person name="Marra M.A."/>
            <person name="Miner T.L."/>
            <person name="Minx P."/>
            <person name="Mullikin J.C."/>
            <person name="Plumb R.W."/>
            <person name="Rogers J."/>
            <person name="Schein J.E."/>
            <person name="Sohrmann M."/>
            <person name="Spieth J."/>
            <person name="Stajich J.E."/>
            <person name="Wei C."/>
            <person name="Willey D."/>
            <person name="Wilson R.K."/>
            <person name="Durbin R."/>
            <person name="Waterston R.H."/>
        </authorList>
    </citation>
    <scope>NUCLEOTIDE SEQUENCE [LARGE SCALE GENOMIC DNA]</scope>
    <source>
        <strain evidence="1 2">AF16</strain>
    </source>
</reference>
<accession>A8XXG4</accession>
<reference evidence="1 2" key="2">
    <citation type="journal article" date="2011" name="PLoS Genet.">
        <title>Caenorhabditis briggsae recombinant inbred line genotypes reveal inter-strain incompatibility and the evolution of recombination.</title>
        <authorList>
            <person name="Ross J.A."/>
            <person name="Koboldt D.C."/>
            <person name="Staisch J.E."/>
            <person name="Chamberlin H.M."/>
            <person name="Gupta B.P."/>
            <person name="Miller R.D."/>
            <person name="Baird S.E."/>
            <person name="Haag E.S."/>
        </authorList>
    </citation>
    <scope>NUCLEOTIDE SEQUENCE [LARGE SCALE GENOMIC DNA]</scope>
    <source>
        <strain evidence="1 2">AF16</strain>
    </source>
</reference>
<dbReference type="PANTHER" id="PTHR36937:SF4">
    <property type="entry name" value="SECRETED PROTEIN"/>
    <property type="match status" value="1"/>
</dbReference>
<proteinExistence type="predicted"/>
<dbReference type="GeneID" id="8582372"/>
<dbReference type="KEGG" id="cbr:CBG_20285"/>
<dbReference type="RefSeq" id="XP_002640377.1">
    <property type="nucleotide sequence ID" value="XM_002640331.1"/>
</dbReference>
<sequence>MFSKFQDAPRFKDAPRGVELVKAMIEGAATLPTELRGQRESGIPIAYIKARTTGFKKLGDVEEKRWYPCPKVPQRQLP</sequence>
<organism evidence="1 2">
    <name type="scientific">Caenorhabditis briggsae</name>
    <dbReference type="NCBI Taxonomy" id="6238"/>
    <lineage>
        <taxon>Eukaryota</taxon>
        <taxon>Metazoa</taxon>
        <taxon>Ecdysozoa</taxon>
        <taxon>Nematoda</taxon>
        <taxon>Chromadorea</taxon>
        <taxon>Rhabditida</taxon>
        <taxon>Rhabditina</taxon>
        <taxon>Rhabditomorpha</taxon>
        <taxon>Rhabditoidea</taxon>
        <taxon>Rhabditidae</taxon>
        <taxon>Peloderinae</taxon>
        <taxon>Caenorhabditis</taxon>
    </lineage>
</organism>